<dbReference type="Gene3D" id="3.40.50.150">
    <property type="entry name" value="Vaccinia Virus protein VP39"/>
    <property type="match status" value="1"/>
</dbReference>
<sequence>MTIFQHKCRICKTEDNHPTFIGREMMFGTREEFEYFQCKSCSCLQITNIPDNLSRFYPKDYYSLNSQPIEPPPHILNFFLKQRFRNALFNRGYKLNKILSNFIKIPTLKVDKVIPATEFIQKANIANFDARFLDVGCGQSSNWLNTLRQMGFKNLFGVDPFIESDARYNGITIFKRPINELIGNFDFISFHHSLEHIPEQETTLAIARSLLSENGVILIRIPIVSSYVWDHYGTNWVEMDVPRHIYLHSLESIRLLGERVGLTLYETIYDSLILEFYGSEQYLRNIPLTADNSYWLHHDNQIFTDKEIDEFINLAEYVNKNKTGGRACFLFKKSSH</sequence>
<dbReference type="CDD" id="cd02440">
    <property type="entry name" value="AdoMet_MTases"/>
    <property type="match status" value="1"/>
</dbReference>
<evidence type="ECO:0000313" key="2">
    <source>
        <dbReference type="Proteomes" id="UP000078476"/>
    </source>
</evidence>
<dbReference type="SUPFAM" id="SSF53335">
    <property type="entry name" value="S-adenosyl-L-methionine-dependent methyltransferases"/>
    <property type="match status" value="1"/>
</dbReference>
<proteinExistence type="predicted"/>
<accession>A0A177NR37</accession>
<evidence type="ECO:0000313" key="1">
    <source>
        <dbReference type="EMBL" id="OAI20506.1"/>
    </source>
</evidence>
<gene>
    <name evidence="1" type="ORF">A1359_03340</name>
</gene>
<dbReference type="STRING" id="980561.A1359_03340"/>
<organism evidence="1 2">
    <name type="scientific">Methylomonas lenta</name>
    <dbReference type="NCBI Taxonomy" id="980561"/>
    <lineage>
        <taxon>Bacteria</taxon>
        <taxon>Pseudomonadati</taxon>
        <taxon>Pseudomonadota</taxon>
        <taxon>Gammaproteobacteria</taxon>
        <taxon>Methylococcales</taxon>
        <taxon>Methylococcaceae</taxon>
        <taxon>Methylomonas</taxon>
    </lineage>
</organism>
<evidence type="ECO:0008006" key="3">
    <source>
        <dbReference type="Google" id="ProtNLM"/>
    </source>
</evidence>
<keyword evidence="2" id="KW-1185">Reference proteome</keyword>
<dbReference type="EMBL" id="LUUI01000044">
    <property type="protein sequence ID" value="OAI20506.1"/>
    <property type="molecule type" value="Genomic_DNA"/>
</dbReference>
<dbReference type="InterPro" id="IPR029063">
    <property type="entry name" value="SAM-dependent_MTases_sf"/>
</dbReference>
<name>A0A177NR37_9GAMM</name>
<dbReference type="AlphaFoldDB" id="A0A177NR37"/>
<reference evidence="1 2" key="1">
    <citation type="submission" date="2016-03" db="EMBL/GenBank/DDBJ databases">
        <authorList>
            <person name="Ploux O."/>
        </authorList>
    </citation>
    <scope>NUCLEOTIDE SEQUENCE [LARGE SCALE GENOMIC DNA]</scope>
    <source>
        <strain evidence="1 2">R-45370</strain>
    </source>
</reference>
<dbReference type="Proteomes" id="UP000078476">
    <property type="component" value="Unassembled WGS sequence"/>
</dbReference>
<protein>
    <recommendedName>
        <fullName evidence="3">Methyltransferase type 11</fullName>
    </recommendedName>
</protein>
<dbReference type="RefSeq" id="WP_066977896.1">
    <property type="nucleotide sequence ID" value="NZ_LUUI01000044.1"/>
</dbReference>
<comment type="caution">
    <text evidence="1">The sequence shown here is derived from an EMBL/GenBank/DDBJ whole genome shotgun (WGS) entry which is preliminary data.</text>
</comment>
<dbReference type="Pfam" id="PF13489">
    <property type="entry name" value="Methyltransf_23"/>
    <property type="match status" value="1"/>
</dbReference>
<dbReference type="OrthoDB" id="9792690at2"/>